<dbReference type="InterPro" id="IPR025714">
    <property type="entry name" value="Methyltranfer_dom"/>
</dbReference>
<dbReference type="AlphaFoldDB" id="A0A370DDR1"/>
<keyword evidence="11" id="KW-1185">Reference proteome</keyword>
<keyword evidence="10" id="KW-0489">Methyltransferase</keyword>
<evidence type="ECO:0000259" key="9">
    <source>
        <dbReference type="Pfam" id="PF13847"/>
    </source>
</evidence>
<comment type="catalytic activity">
    <reaction evidence="6">
        <text>arsenic triglutathione + [thioredoxin]-dithiol + S-adenosyl-L-methionine + 2 H2O = methylarsonous acid + [thioredoxin]-disulfide + 3 glutathione + S-adenosyl-L-homocysteine + H(+)</text>
        <dbReference type="Rhea" id="RHEA:69460"/>
        <dbReference type="Rhea" id="RHEA-COMP:10698"/>
        <dbReference type="Rhea" id="RHEA-COMP:10700"/>
        <dbReference type="ChEBI" id="CHEBI:15377"/>
        <dbReference type="ChEBI" id="CHEBI:15378"/>
        <dbReference type="ChEBI" id="CHEBI:17826"/>
        <dbReference type="ChEBI" id="CHEBI:29950"/>
        <dbReference type="ChEBI" id="CHEBI:50058"/>
        <dbReference type="ChEBI" id="CHEBI:57856"/>
        <dbReference type="ChEBI" id="CHEBI:57925"/>
        <dbReference type="ChEBI" id="CHEBI:59789"/>
        <dbReference type="ChEBI" id="CHEBI:183640"/>
        <dbReference type="EC" id="2.1.1.137"/>
    </reaction>
</comment>
<dbReference type="GO" id="GO:0032259">
    <property type="term" value="P:methylation"/>
    <property type="evidence" value="ECO:0007669"/>
    <property type="project" value="UniProtKB-KW"/>
</dbReference>
<comment type="similarity">
    <text evidence="3">Belongs to the methyltransferase superfamily. Arsenite methyltransferase family.</text>
</comment>
<feature type="domain" description="Methyltransferase" evidence="9">
    <location>
        <begin position="83"/>
        <end position="228"/>
    </location>
</feature>
<evidence type="ECO:0000313" key="10">
    <source>
        <dbReference type="EMBL" id="RDH82296.1"/>
    </source>
</evidence>
<protein>
    <recommendedName>
        <fullName evidence="5">Arsenite methyltransferase</fullName>
        <ecNumber evidence="4">2.1.1.137</ecNumber>
    </recommendedName>
</protein>
<organism evidence="10 11">
    <name type="scientific">endosymbiont of Galathealinum brachiosum</name>
    <dbReference type="NCBI Taxonomy" id="2200906"/>
    <lineage>
        <taxon>Bacteria</taxon>
        <taxon>Pseudomonadati</taxon>
        <taxon>Pseudomonadota</taxon>
        <taxon>Gammaproteobacteria</taxon>
        <taxon>sulfur-oxidizing symbionts</taxon>
    </lineage>
</organism>
<evidence type="ECO:0000313" key="11">
    <source>
        <dbReference type="Proteomes" id="UP000254266"/>
    </source>
</evidence>
<evidence type="ECO:0000256" key="7">
    <source>
        <dbReference type="ARBA" id="ARBA00047943"/>
    </source>
</evidence>
<dbReference type="PANTHER" id="PTHR43675:SF8">
    <property type="entry name" value="ARSENITE METHYLTRANSFERASE"/>
    <property type="match status" value="1"/>
</dbReference>
<dbReference type="EMBL" id="QFXC01000011">
    <property type="protein sequence ID" value="RDH82296.1"/>
    <property type="molecule type" value="Genomic_DNA"/>
</dbReference>
<name>A0A370DDR1_9GAMM</name>
<comment type="caution">
    <text evidence="10">The sequence shown here is derived from an EMBL/GenBank/DDBJ whole genome shotgun (WGS) entry which is preliminary data.</text>
</comment>
<dbReference type="SUPFAM" id="SSF53335">
    <property type="entry name" value="S-adenosyl-L-methionine-dependent methyltransferases"/>
    <property type="match status" value="1"/>
</dbReference>
<evidence type="ECO:0000256" key="8">
    <source>
        <dbReference type="ARBA" id="ARBA00048428"/>
    </source>
</evidence>
<evidence type="ECO:0000256" key="5">
    <source>
        <dbReference type="ARBA" id="ARBA00034545"/>
    </source>
</evidence>
<sequence>MSAIAEKLDLANNTDVNASDLEMKVKQMYQDVAENPQGDFHFEMGYQMAERLGYPARYLGMIPSAAIESFAGVGYYFGLANIKAGEKVVDLGSGAGMDTFYAATQVGQNGEVVGIDMTDAQLKKSDSLRTESGFKNIKYLKGYIQAAPCEDESFDVVISNGVVNLAPNKNKVFMEVNRLLKPGGRLALSDIVTEVQLPEGITCDATLWAACIGGALQVENYLDAIRSAGLIIETVIDNPEYHFISDNAQGATETYGVKSISVLARKPDSIFSEV</sequence>
<dbReference type="CDD" id="cd02440">
    <property type="entry name" value="AdoMet_MTases"/>
    <property type="match status" value="1"/>
</dbReference>
<comment type="catalytic activity">
    <reaction evidence="7">
        <text>arsenic triglutathione + 2 [thioredoxin]-dithiol + 2 S-adenosyl-L-methionine + H2O = dimethylarsinous acid + 2 [thioredoxin]-disulfide + 3 glutathione + 2 S-adenosyl-L-homocysteine + 2 H(+)</text>
        <dbReference type="Rhea" id="RHEA:69464"/>
        <dbReference type="Rhea" id="RHEA-COMP:10698"/>
        <dbReference type="Rhea" id="RHEA-COMP:10700"/>
        <dbReference type="ChEBI" id="CHEBI:15377"/>
        <dbReference type="ChEBI" id="CHEBI:15378"/>
        <dbReference type="ChEBI" id="CHEBI:23808"/>
        <dbReference type="ChEBI" id="CHEBI:29950"/>
        <dbReference type="ChEBI" id="CHEBI:50058"/>
        <dbReference type="ChEBI" id="CHEBI:57856"/>
        <dbReference type="ChEBI" id="CHEBI:57925"/>
        <dbReference type="ChEBI" id="CHEBI:59789"/>
        <dbReference type="ChEBI" id="CHEBI:183640"/>
        <dbReference type="EC" id="2.1.1.137"/>
    </reaction>
</comment>
<keyword evidence="2" id="KW-0949">S-adenosyl-L-methionine</keyword>
<comment type="catalytic activity">
    <reaction evidence="8">
        <text>arsenic triglutathione + 3 [thioredoxin]-dithiol + 3 S-adenosyl-L-methionine = trimethylarsine + 3 [thioredoxin]-disulfide + 3 glutathione + 3 S-adenosyl-L-homocysteine + 3 H(+)</text>
        <dbReference type="Rhea" id="RHEA:69432"/>
        <dbReference type="Rhea" id="RHEA-COMP:10698"/>
        <dbReference type="Rhea" id="RHEA-COMP:10700"/>
        <dbReference type="ChEBI" id="CHEBI:15378"/>
        <dbReference type="ChEBI" id="CHEBI:27130"/>
        <dbReference type="ChEBI" id="CHEBI:29950"/>
        <dbReference type="ChEBI" id="CHEBI:50058"/>
        <dbReference type="ChEBI" id="CHEBI:57856"/>
        <dbReference type="ChEBI" id="CHEBI:57925"/>
        <dbReference type="ChEBI" id="CHEBI:59789"/>
        <dbReference type="ChEBI" id="CHEBI:183640"/>
        <dbReference type="EC" id="2.1.1.137"/>
    </reaction>
</comment>
<dbReference type="GO" id="GO:0030791">
    <property type="term" value="F:arsenite methyltransferase activity"/>
    <property type="evidence" value="ECO:0007669"/>
    <property type="project" value="UniProtKB-EC"/>
</dbReference>
<evidence type="ECO:0000256" key="2">
    <source>
        <dbReference type="ARBA" id="ARBA00022691"/>
    </source>
</evidence>
<dbReference type="InterPro" id="IPR026669">
    <property type="entry name" value="Arsenite_MeTrfase-like"/>
</dbReference>
<evidence type="ECO:0000256" key="1">
    <source>
        <dbReference type="ARBA" id="ARBA00022679"/>
    </source>
</evidence>
<evidence type="ECO:0000256" key="3">
    <source>
        <dbReference type="ARBA" id="ARBA00034487"/>
    </source>
</evidence>
<reference evidence="10 11" key="1">
    <citation type="journal article" date="2018" name="ISME J.">
        <title>Endosymbiont genomes yield clues of tubeworm success.</title>
        <authorList>
            <person name="Li Y."/>
            <person name="Liles M.R."/>
            <person name="Halanych K.M."/>
        </authorList>
    </citation>
    <scope>NUCLEOTIDE SEQUENCE [LARGE SCALE GENOMIC DNA]</scope>
    <source>
        <strain evidence="10">A1464</strain>
    </source>
</reference>
<dbReference type="PANTHER" id="PTHR43675">
    <property type="entry name" value="ARSENITE METHYLTRANSFERASE"/>
    <property type="match status" value="1"/>
</dbReference>
<evidence type="ECO:0000256" key="4">
    <source>
        <dbReference type="ARBA" id="ARBA00034521"/>
    </source>
</evidence>
<dbReference type="InterPro" id="IPR029063">
    <property type="entry name" value="SAM-dependent_MTases_sf"/>
</dbReference>
<gene>
    <name evidence="10" type="ORF">DIZ80_08325</name>
</gene>
<dbReference type="EC" id="2.1.1.137" evidence="4"/>
<dbReference type="Gene3D" id="3.40.50.150">
    <property type="entry name" value="Vaccinia Virus protein VP39"/>
    <property type="match status" value="1"/>
</dbReference>
<dbReference type="Pfam" id="PF13847">
    <property type="entry name" value="Methyltransf_31"/>
    <property type="match status" value="1"/>
</dbReference>
<proteinExistence type="inferred from homology"/>
<keyword evidence="1" id="KW-0808">Transferase</keyword>
<dbReference type="Proteomes" id="UP000254266">
    <property type="component" value="Unassembled WGS sequence"/>
</dbReference>
<accession>A0A370DDR1</accession>
<evidence type="ECO:0000256" key="6">
    <source>
        <dbReference type="ARBA" id="ARBA00047941"/>
    </source>
</evidence>